<protein>
    <submittedName>
        <fullName evidence="2">Alpha/beta fold hydrolase</fullName>
    </submittedName>
</protein>
<dbReference type="RefSeq" id="WP_050516812.1">
    <property type="nucleotide sequence ID" value="NZ_CP053439.1"/>
</dbReference>
<evidence type="ECO:0000259" key="1">
    <source>
        <dbReference type="Pfam" id="PF12697"/>
    </source>
</evidence>
<evidence type="ECO:0000313" key="3">
    <source>
        <dbReference type="Proteomes" id="UP001187203"/>
    </source>
</evidence>
<dbReference type="InterPro" id="IPR052897">
    <property type="entry name" value="Sec-Metab_Biosynth_Hydrolase"/>
</dbReference>
<organism evidence="2 3">
    <name type="scientific">Rhizobium brockwellii</name>
    <dbReference type="NCBI Taxonomy" id="3019932"/>
    <lineage>
        <taxon>Bacteria</taxon>
        <taxon>Pseudomonadati</taxon>
        <taxon>Pseudomonadota</taxon>
        <taxon>Alphaproteobacteria</taxon>
        <taxon>Hyphomicrobiales</taxon>
        <taxon>Rhizobiaceae</taxon>
        <taxon>Rhizobium/Agrobacterium group</taxon>
        <taxon>Rhizobium</taxon>
    </lineage>
</organism>
<dbReference type="PANTHER" id="PTHR37017">
    <property type="entry name" value="AB HYDROLASE-1 DOMAIN-CONTAINING PROTEIN-RELATED"/>
    <property type="match status" value="1"/>
</dbReference>
<keyword evidence="2" id="KW-0378">Hydrolase</keyword>
<reference evidence="3" key="1">
    <citation type="journal article" date="2023" name="Int. J. Mol. Sci.">
        <title>Genomic and Metabolic Characterization of Plant Growth-Promoting Rhizobacteria Isolated from Nodules of Clovers Grown in Non-Farmed Soil.</title>
        <authorList>
            <person name="Wojcik M."/>
            <person name="Koper P."/>
            <person name="Zebracki K."/>
            <person name="Marczak M."/>
            <person name="Mazur A."/>
        </authorList>
    </citation>
    <scope>NUCLEOTIDE SEQUENCE [LARGE SCALE GENOMIC DNA]</scope>
    <source>
        <strain evidence="3">KB12</strain>
    </source>
</reference>
<dbReference type="Pfam" id="PF12697">
    <property type="entry name" value="Abhydrolase_6"/>
    <property type="match status" value="1"/>
</dbReference>
<name>A0ABU3YV83_9HYPH</name>
<dbReference type="InterPro" id="IPR000073">
    <property type="entry name" value="AB_hydrolase_1"/>
</dbReference>
<dbReference type="PANTHER" id="PTHR37017:SF11">
    <property type="entry name" value="ESTERASE_LIPASE_THIOESTERASE DOMAIN-CONTAINING PROTEIN"/>
    <property type="match status" value="1"/>
</dbReference>
<proteinExistence type="predicted"/>
<gene>
    <name evidence="2" type="ORF">R1523_30030</name>
</gene>
<feature type="domain" description="AB hydrolase-1" evidence="1">
    <location>
        <begin position="8"/>
        <end position="275"/>
    </location>
</feature>
<dbReference type="InterPro" id="IPR029058">
    <property type="entry name" value="AB_hydrolase_fold"/>
</dbReference>
<dbReference type="GeneID" id="303217140"/>
<dbReference type="EMBL" id="JAWJWI010000020">
    <property type="protein sequence ID" value="MDV4189749.1"/>
    <property type="molecule type" value="Genomic_DNA"/>
</dbReference>
<sequence>MSMSKAAFVLVHGGWHNHSAWNKVTPILEAQGFAALTLDLPGAGVNAIAPTSLGRRPFDPAAFAAEQSPIAGLTQRERTQAVVALIKEAASFSDGKVILVGHSAGGMTISGVAEQVPNLILAVVYIAGFMAPNGMPLLAMLQHETMSSALSPRLFVGDPASIGATRINAGSTDEAYRSLLKASFYGDVSESEFEHAASQLHCDESNAGALAPSEITPERFGTVPRHYIRCTRDCAVPLPGQDHMIAMVDGAIGGKTITHTLESSHSPFLSQPANLSRILIDIAVQSLAEQSADAPQVVSIHEHG</sequence>
<keyword evidence="3" id="KW-1185">Reference proteome</keyword>
<dbReference type="Gene3D" id="3.40.50.1820">
    <property type="entry name" value="alpha/beta hydrolase"/>
    <property type="match status" value="1"/>
</dbReference>
<accession>A0ABU3YV83</accession>
<dbReference type="Proteomes" id="UP001187203">
    <property type="component" value="Unassembled WGS sequence"/>
</dbReference>
<dbReference type="GO" id="GO:0016787">
    <property type="term" value="F:hydrolase activity"/>
    <property type="evidence" value="ECO:0007669"/>
    <property type="project" value="UniProtKB-KW"/>
</dbReference>
<evidence type="ECO:0000313" key="2">
    <source>
        <dbReference type="EMBL" id="MDV4189749.1"/>
    </source>
</evidence>
<comment type="caution">
    <text evidence="2">The sequence shown here is derived from an EMBL/GenBank/DDBJ whole genome shotgun (WGS) entry which is preliminary data.</text>
</comment>
<dbReference type="SUPFAM" id="SSF53474">
    <property type="entry name" value="alpha/beta-Hydrolases"/>
    <property type="match status" value="1"/>
</dbReference>